<name>A0A8H3CZF7_9AGAM</name>
<dbReference type="AlphaFoldDB" id="A0A8H3CZF7"/>
<proteinExistence type="predicted"/>
<evidence type="ECO:0000313" key="2">
    <source>
        <dbReference type="Proteomes" id="UP000663853"/>
    </source>
</evidence>
<reference evidence="1" key="1">
    <citation type="submission" date="2021-01" db="EMBL/GenBank/DDBJ databases">
        <authorList>
            <person name="Kaushik A."/>
        </authorList>
    </citation>
    <scope>NUCLEOTIDE SEQUENCE</scope>
    <source>
        <strain evidence="1">AG6-10EEA</strain>
    </source>
</reference>
<protein>
    <submittedName>
        <fullName evidence="1">Uncharacterized protein</fullName>
    </submittedName>
</protein>
<evidence type="ECO:0000313" key="1">
    <source>
        <dbReference type="EMBL" id="CAE6503948.1"/>
    </source>
</evidence>
<feature type="non-terminal residue" evidence="1">
    <location>
        <position position="1"/>
    </location>
</feature>
<dbReference type="Proteomes" id="UP000663853">
    <property type="component" value="Unassembled WGS sequence"/>
</dbReference>
<dbReference type="EMBL" id="CAJMXA010003574">
    <property type="protein sequence ID" value="CAE6503948.1"/>
    <property type="molecule type" value="Genomic_DNA"/>
</dbReference>
<organism evidence="1 2">
    <name type="scientific">Rhizoctonia solani</name>
    <dbReference type="NCBI Taxonomy" id="456999"/>
    <lineage>
        <taxon>Eukaryota</taxon>
        <taxon>Fungi</taxon>
        <taxon>Dikarya</taxon>
        <taxon>Basidiomycota</taxon>
        <taxon>Agaricomycotina</taxon>
        <taxon>Agaricomycetes</taxon>
        <taxon>Cantharellales</taxon>
        <taxon>Ceratobasidiaceae</taxon>
        <taxon>Rhizoctonia</taxon>
    </lineage>
</organism>
<accession>A0A8H3CZF7</accession>
<gene>
    <name evidence="1" type="ORF">RDB_LOCUS116766</name>
</gene>
<sequence length="73" mass="8407">MNDDTVAVSPRRLVVYFDWDGYTRSSDMIQDDKGIRPQLVHREYIRSLPAPSRLERISSFLGLKLPPSKASKE</sequence>
<comment type="caution">
    <text evidence="1">The sequence shown here is derived from an EMBL/GenBank/DDBJ whole genome shotgun (WGS) entry which is preliminary data.</text>
</comment>